<evidence type="ECO:0000256" key="3">
    <source>
        <dbReference type="ARBA" id="ARBA00022771"/>
    </source>
</evidence>
<dbReference type="PANTHER" id="PTHR23235:SF120">
    <property type="entry name" value="KRUPPEL-LIKE FACTOR 15"/>
    <property type="match status" value="1"/>
</dbReference>
<evidence type="ECO:0000256" key="7">
    <source>
        <dbReference type="SAM" id="MobiDB-lite"/>
    </source>
</evidence>
<dbReference type="InterPro" id="IPR036236">
    <property type="entry name" value="Znf_C2H2_sf"/>
</dbReference>
<dbReference type="PANTHER" id="PTHR23235">
    <property type="entry name" value="KRUEPPEL-LIKE TRANSCRIPTION FACTOR"/>
    <property type="match status" value="1"/>
</dbReference>
<dbReference type="SMART" id="SM00355">
    <property type="entry name" value="ZnF_C2H2"/>
    <property type="match status" value="3"/>
</dbReference>
<dbReference type="KEGG" id="gmh:115549405"/>
<dbReference type="PROSITE" id="PS00028">
    <property type="entry name" value="ZINC_FINGER_C2H2_1"/>
    <property type="match status" value="3"/>
</dbReference>
<dbReference type="Ensembl" id="ENSGMOT00000025935.1">
    <property type="protein sequence ID" value="ENSGMOP00000058989.1"/>
    <property type="gene ID" value="ENSGMOG00000036027.1"/>
</dbReference>
<evidence type="ECO:0000256" key="6">
    <source>
        <dbReference type="SAM" id="Coils"/>
    </source>
</evidence>
<dbReference type="OMA" id="NSKQSMH"/>
<feature type="compositionally biased region" description="Basic and acidic residues" evidence="7">
    <location>
        <begin position="207"/>
        <end position="216"/>
    </location>
</feature>
<dbReference type="Pfam" id="PF00096">
    <property type="entry name" value="zf-C2H2"/>
    <property type="match status" value="3"/>
</dbReference>
<dbReference type="Proteomes" id="UP000694546">
    <property type="component" value="Chromosome 1"/>
</dbReference>
<feature type="compositionally biased region" description="Polar residues" evidence="7">
    <location>
        <begin position="217"/>
        <end position="226"/>
    </location>
</feature>
<accession>A0A8C5FSV1</accession>
<dbReference type="InterPro" id="IPR013087">
    <property type="entry name" value="Znf_C2H2_type"/>
</dbReference>
<dbReference type="GeneTree" id="ENSGT01150000286958"/>
<dbReference type="FunFam" id="3.30.160.60:FF:000358">
    <property type="entry name" value="zinc finger protein 24"/>
    <property type="match status" value="1"/>
</dbReference>
<evidence type="ECO:0000313" key="9">
    <source>
        <dbReference type="Ensembl" id="ENSGMOP00000058989.1"/>
    </source>
</evidence>
<evidence type="ECO:0000256" key="5">
    <source>
        <dbReference type="PROSITE-ProRule" id="PRU00042"/>
    </source>
</evidence>
<dbReference type="GO" id="GO:0008270">
    <property type="term" value="F:zinc ion binding"/>
    <property type="evidence" value="ECO:0007669"/>
    <property type="project" value="UniProtKB-KW"/>
</dbReference>
<dbReference type="FunFam" id="3.30.160.60:FF:000446">
    <property type="entry name" value="Zinc finger protein"/>
    <property type="match status" value="1"/>
</dbReference>
<dbReference type="AlphaFoldDB" id="A0A8C5FSV1"/>
<dbReference type="FunFam" id="3.30.160.60:FF:000557">
    <property type="entry name" value="zinc finger and SCAN domain-containing protein 29"/>
    <property type="match status" value="1"/>
</dbReference>
<keyword evidence="3 5" id="KW-0863">Zinc-finger</keyword>
<dbReference type="Gene3D" id="3.30.160.60">
    <property type="entry name" value="Classic Zinc Finger"/>
    <property type="match status" value="3"/>
</dbReference>
<reference evidence="9" key="1">
    <citation type="submission" date="2019-07" db="EMBL/GenBank/DDBJ databases">
        <authorList>
            <consortium name="Wellcome Sanger Institute Data Sharing"/>
        </authorList>
    </citation>
    <scope>NUCLEOTIDE SEQUENCE [LARGE SCALE GENOMIC DNA]</scope>
</reference>
<feature type="domain" description="C2H2-type" evidence="8">
    <location>
        <begin position="283"/>
        <end position="310"/>
    </location>
</feature>
<reference evidence="9" key="2">
    <citation type="submission" date="2025-08" db="UniProtKB">
        <authorList>
            <consortium name="Ensembl"/>
        </authorList>
    </citation>
    <scope>IDENTIFICATION</scope>
</reference>
<keyword evidence="4" id="KW-0862">Zinc</keyword>
<keyword evidence="2" id="KW-0677">Repeat</keyword>
<gene>
    <name evidence="9" type="primary">LOC115549405</name>
</gene>
<protein>
    <submittedName>
        <fullName evidence="9">Zinc finger protein 79-like</fullName>
    </submittedName>
</protein>
<keyword evidence="10" id="KW-1185">Reference proteome</keyword>
<dbReference type="GO" id="GO:0000981">
    <property type="term" value="F:DNA-binding transcription factor activity, RNA polymerase II-specific"/>
    <property type="evidence" value="ECO:0007669"/>
    <property type="project" value="TreeGrafter"/>
</dbReference>
<dbReference type="GO" id="GO:0000978">
    <property type="term" value="F:RNA polymerase II cis-regulatory region sequence-specific DNA binding"/>
    <property type="evidence" value="ECO:0007669"/>
    <property type="project" value="TreeGrafter"/>
</dbReference>
<feature type="domain" description="C2H2-type" evidence="8">
    <location>
        <begin position="311"/>
        <end position="338"/>
    </location>
</feature>
<keyword evidence="1" id="KW-0479">Metal-binding</keyword>
<evidence type="ECO:0000259" key="8">
    <source>
        <dbReference type="PROSITE" id="PS50157"/>
    </source>
</evidence>
<reference evidence="9" key="3">
    <citation type="submission" date="2025-09" db="UniProtKB">
        <authorList>
            <consortium name="Ensembl"/>
        </authorList>
    </citation>
    <scope>IDENTIFICATION</scope>
</reference>
<dbReference type="RefSeq" id="XP_030220416.1">
    <property type="nucleotide sequence ID" value="XM_030364556.1"/>
</dbReference>
<evidence type="ECO:0000256" key="2">
    <source>
        <dbReference type="ARBA" id="ARBA00022737"/>
    </source>
</evidence>
<evidence type="ECO:0000256" key="4">
    <source>
        <dbReference type="ARBA" id="ARBA00022833"/>
    </source>
</evidence>
<evidence type="ECO:0000256" key="1">
    <source>
        <dbReference type="ARBA" id="ARBA00022723"/>
    </source>
</evidence>
<organism evidence="9 10">
    <name type="scientific">Gadus morhua</name>
    <name type="common">Atlantic cod</name>
    <dbReference type="NCBI Taxonomy" id="8049"/>
    <lineage>
        <taxon>Eukaryota</taxon>
        <taxon>Metazoa</taxon>
        <taxon>Chordata</taxon>
        <taxon>Craniata</taxon>
        <taxon>Vertebrata</taxon>
        <taxon>Euteleostomi</taxon>
        <taxon>Actinopterygii</taxon>
        <taxon>Neopterygii</taxon>
        <taxon>Teleostei</taxon>
        <taxon>Neoteleostei</taxon>
        <taxon>Acanthomorphata</taxon>
        <taxon>Zeiogadaria</taxon>
        <taxon>Gadariae</taxon>
        <taxon>Gadiformes</taxon>
        <taxon>Gadoidei</taxon>
        <taxon>Gadidae</taxon>
        <taxon>Gadus</taxon>
    </lineage>
</organism>
<dbReference type="GeneID" id="115549405"/>
<dbReference type="OrthoDB" id="6077919at2759"/>
<sequence>MTKLELLNVFLNDRLTAAAEDIFKAIKNTVAEYQDEILRFKEENERLKRLLNVAVQRILLQPVTNSIPPPAEPSSDPLPCEDRLTPASRGDRDMSPPPIREIKEEEEQSPIRSDENNTRTSLSIFSGENGGQTEGEHMLVDLSPFQPSYDRVIDEVKTEHILEEIDRFGPSPTALQPVCSNFHEVLTDPCADAPHGGIRLPNGPSISEDKEQDTKPTGHSSDNTNVGVPALRLKGVRPLRPPRATYQSQSLQKVHACRECGKCFSFACQLEVHMRWHTKEKPYGCTVCRKSFTTVSMLRRHHRIHTGEKPFRCHVCGKCFNQSAHLNTHFRLHTGESARWSRMVPHS</sequence>
<feature type="region of interest" description="Disordered" evidence="7">
    <location>
        <begin position="193"/>
        <end position="229"/>
    </location>
</feature>
<evidence type="ECO:0000313" key="10">
    <source>
        <dbReference type="Proteomes" id="UP000694546"/>
    </source>
</evidence>
<feature type="region of interest" description="Disordered" evidence="7">
    <location>
        <begin position="64"/>
        <end position="132"/>
    </location>
</feature>
<feature type="coiled-coil region" evidence="6">
    <location>
        <begin position="23"/>
        <end position="57"/>
    </location>
</feature>
<feature type="domain" description="C2H2-type" evidence="8">
    <location>
        <begin position="255"/>
        <end position="282"/>
    </location>
</feature>
<proteinExistence type="predicted"/>
<dbReference type="SUPFAM" id="SSF57667">
    <property type="entry name" value="beta-beta-alpha zinc fingers"/>
    <property type="match status" value="2"/>
</dbReference>
<keyword evidence="6" id="KW-0175">Coiled coil</keyword>
<name>A0A8C5FSV1_GADMO</name>
<feature type="compositionally biased region" description="Basic and acidic residues" evidence="7">
    <location>
        <begin position="80"/>
        <end position="94"/>
    </location>
</feature>
<dbReference type="PROSITE" id="PS50157">
    <property type="entry name" value="ZINC_FINGER_C2H2_2"/>
    <property type="match status" value="3"/>
</dbReference>